<keyword evidence="3" id="KW-1185">Reference proteome</keyword>
<keyword evidence="1" id="KW-1133">Transmembrane helix</keyword>
<feature type="transmembrane region" description="Helical" evidence="1">
    <location>
        <begin position="129"/>
        <end position="148"/>
    </location>
</feature>
<evidence type="ECO:0000256" key="1">
    <source>
        <dbReference type="SAM" id="Phobius"/>
    </source>
</evidence>
<dbReference type="Proteomes" id="UP000661607">
    <property type="component" value="Unassembled WGS sequence"/>
</dbReference>
<comment type="caution">
    <text evidence="2">The sequence shown here is derived from an EMBL/GenBank/DDBJ whole genome shotgun (WGS) entry which is preliminary data.</text>
</comment>
<name>A0ABR9K7I2_9ACTN</name>
<protein>
    <submittedName>
        <fullName evidence="2">Uncharacterized protein</fullName>
    </submittedName>
</protein>
<dbReference type="EMBL" id="JADBEF010000001">
    <property type="protein sequence ID" value="MBE1557956.1"/>
    <property type="molecule type" value="Genomic_DNA"/>
</dbReference>
<gene>
    <name evidence="2" type="ORF">H4W81_000735</name>
</gene>
<feature type="transmembrane region" description="Helical" evidence="1">
    <location>
        <begin position="154"/>
        <end position="174"/>
    </location>
</feature>
<feature type="transmembrane region" description="Helical" evidence="1">
    <location>
        <begin position="33"/>
        <end position="51"/>
    </location>
</feature>
<reference evidence="2 3" key="1">
    <citation type="submission" date="2020-10" db="EMBL/GenBank/DDBJ databases">
        <title>Sequencing the genomes of 1000 actinobacteria strains.</title>
        <authorList>
            <person name="Klenk H.-P."/>
        </authorList>
    </citation>
    <scope>NUCLEOTIDE SEQUENCE [LARGE SCALE GENOMIC DNA]</scope>
    <source>
        <strain evidence="2 3">DSM 43748</strain>
    </source>
</reference>
<accession>A0ABR9K7I2</accession>
<feature type="transmembrane region" description="Helical" evidence="1">
    <location>
        <begin position="72"/>
        <end position="94"/>
    </location>
</feature>
<evidence type="ECO:0000313" key="2">
    <source>
        <dbReference type="EMBL" id="MBE1557956.1"/>
    </source>
</evidence>
<evidence type="ECO:0000313" key="3">
    <source>
        <dbReference type="Proteomes" id="UP000661607"/>
    </source>
</evidence>
<proteinExistence type="predicted"/>
<keyword evidence="1" id="KW-0472">Membrane</keyword>
<organism evidence="2 3">
    <name type="scientific">Nonomuraea africana</name>
    <dbReference type="NCBI Taxonomy" id="46171"/>
    <lineage>
        <taxon>Bacteria</taxon>
        <taxon>Bacillati</taxon>
        <taxon>Actinomycetota</taxon>
        <taxon>Actinomycetes</taxon>
        <taxon>Streptosporangiales</taxon>
        <taxon>Streptosporangiaceae</taxon>
        <taxon>Nonomuraea</taxon>
    </lineage>
</organism>
<keyword evidence="1" id="KW-0812">Transmembrane</keyword>
<sequence>MQSRLTGMLIGAVFGAVFVFVNAASPLNTVVATVLQVAASVALAFIVFLWFTAGKRLRTGAAAPVHRPAGAFYGRGYLLIVAAEAVLLFGGIAVLRALGRPEQTNVAWIALIVGLHFVALAPVWKERSILIPGVVLTVLGVVGLVMTFTSAIAWVPIVSGVLSGVTLLSGSLAFSRRALASLTPAP</sequence>
<dbReference type="RefSeq" id="WP_192773467.1">
    <property type="nucleotide sequence ID" value="NZ_BAAASY010000026.1"/>
</dbReference>
<feature type="transmembrane region" description="Helical" evidence="1">
    <location>
        <begin position="106"/>
        <end position="124"/>
    </location>
</feature>